<feature type="region of interest" description="Disordered" evidence="1">
    <location>
        <begin position="311"/>
        <end position="365"/>
    </location>
</feature>
<dbReference type="Proteomes" id="UP000092321">
    <property type="component" value="Unassembled WGS sequence"/>
</dbReference>
<reference evidence="3" key="1">
    <citation type="journal article" date="2016" name="Proc. Natl. Acad. Sci. U.S.A.">
        <title>Comparative genomics of biotechnologically important yeasts.</title>
        <authorList>
            <person name="Riley R."/>
            <person name="Haridas S."/>
            <person name="Wolfe K.H."/>
            <person name="Lopes M.R."/>
            <person name="Hittinger C.T."/>
            <person name="Goeker M."/>
            <person name="Salamov A.A."/>
            <person name="Wisecaver J.H."/>
            <person name="Long T.M."/>
            <person name="Calvey C.H."/>
            <person name="Aerts A.L."/>
            <person name="Barry K.W."/>
            <person name="Choi C."/>
            <person name="Clum A."/>
            <person name="Coughlan A.Y."/>
            <person name="Deshpande S."/>
            <person name="Douglass A.P."/>
            <person name="Hanson S.J."/>
            <person name="Klenk H.-P."/>
            <person name="LaButti K.M."/>
            <person name="Lapidus A."/>
            <person name="Lindquist E.A."/>
            <person name="Lipzen A.M."/>
            <person name="Meier-Kolthoff J.P."/>
            <person name="Ohm R.A."/>
            <person name="Otillar R.P."/>
            <person name="Pangilinan J.L."/>
            <person name="Peng Y."/>
            <person name="Rokas A."/>
            <person name="Rosa C.A."/>
            <person name="Scheuner C."/>
            <person name="Sibirny A.A."/>
            <person name="Slot J.C."/>
            <person name="Stielow J.B."/>
            <person name="Sun H."/>
            <person name="Kurtzman C.P."/>
            <person name="Blackwell M."/>
            <person name="Grigoriev I.V."/>
            <person name="Jeffries T.W."/>
        </authorList>
    </citation>
    <scope>NUCLEOTIDE SEQUENCE [LARGE SCALE GENOMIC DNA]</scope>
    <source>
        <strain evidence="3">NRRL Y-1626</strain>
    </source>
</reference>
<name>A0A1B7TKG9_9ASCO</name>
<accession>A0A1B7TKG9</accession>
<sequence>MIEDKNHTNSSNNILHNPNEDDLTLTSLGFNKDNYILYKFITTYLSCNINNTASDEKEKNIIHFDYKTIFEELIPKRVFEDIPDFLEPFSRNNSKKKISDLPVFKKLKMSTIYNNNNKSNGKEDGEEEEDLLPKLKTRYMKYIENEACFKFPRSTFQRFLEVILNPIQQTSSLKQYKKTLKKIFIPHDIASSFLIVRYNDDGDDLIYRKRVFKHKLEQKTNFIKNKELSNNDVQPRLHIWLKPKDPKELTLFVNDLRKIMAVTFDYDLPLDEKDKTNNDEGEEKSNNNGSVIDNIKNLGNRVMNAYSEFAKLQGLNDSEGSDEDDEEEDGEYNLAAAIEEGQHEEEDEDDEEEGDFGSDKSTEED</sequence>
<gene>
    <name evidence="2" type="ORF">HANVADRAFT_280</name>
</gene>
<evidence type="ECO:0000313" key="3">
    <source>
        <dbReference type="Proteomes" id="UP000092321"/>
    </source>
</evidence>
<comment type="caution">
    <text evidence="2">The sequence shown here is derived from an EMBL/GenBank/DDBJ whole genome shotgun (WGS) entry which is preliminary data.</text>
</comment>
<evidence type="ECO:0000313" key="2">
    <source>
        <dbReference type="EMBL" id="OBA29223.1"/>
    </source>
</evidence>
<protein>
    <submittedName>
        <fullName evidence="2">Uncharacterized protein</fullName>
    </submittedName>
</protein>
<feature type="region of interest" description="Disordered" evidence="1">
    <location>
        <begin position="270"/>
        <end position="293"/>
    </location>
</feature>
<dbReference type="EMBL" id="LXPE01000001">
    <property type="protein sequence ID" value="OBA29223.1"/>
    <property type="molecule type" value="Genomic_DNA"/>
</dbReference>
<dbReference type="OrthoDB" id="3972710at2759"/>
<keyword evidence="3" id="KW-1185">Reference proteome</keyword>
<evidence type="ECO:0000256" key="1">
    <source>
        <dbReference type="SAM" id="MobiDB-lite"/>
    </source>
</evidence>
<feature type="compositionally biased region" description="Acidic residues" evidence="1">
    <location>
        <begin position="319"/>
        <end position="331"/>
    </location>
</feature>
<dbReference type="AlphaFoldDB" id="A0A1B7TKG9"/>
<proteinExistence type="predicted"/>
<organism evidence="2 3">
    <name type="scientific">Hanseniaspora valbyensis NRRL Y-1626</name>
    <dbReference type="NCBI Taxonomy" id="766949"/>
    <lineage>
        <taxon>Eukaryota</taxon>
        <taxon>Fungi</taxon>
        <taxon>Dikarya</taxon>
        <taxon>Ascomycota</taxon>
        <taxon>Saccharomycotina</taxon>
        <taxon>Saccharomycetes</taxon>
        <taxon>Saccharomycodales</taxon>
        <taxon>Saccharomycodaceae</taxon>
        <taxon>Hanseniaspora</taxon>
    </lineage>
</organism>
<feature type="compositionally biased region" description="Acidic residues" evidence="1">
    <location>
        <begin position="342"/>
        <end position="356"/>
    </location>
</feature>